<dbReference type="SUPFAM" id="SSF54211">
    <property type="entry name" value="Ribosomal protein S5 domain 2-like"/>
    <property type="match status" value="1"/>
</dbReference>
<dbReference type="Pfam" id="PF01193">
    <property type="entry name" value="RNA_pol_L"/>
    <property type="match status" value="1"/>
</dbReference>
<dbReference type="GO" id="GO:0000428">
    <property type="term" value="C:DNA-directed RNA polymerase complex"/>
    <property type="evidence" value="ECO:0007669"/>
    <property type="project" value="UniProtKB-KW"/>
</dbReference>
<name>A0A8J4VAC4_9ROSI</name>
<protein>
    <recommendedName>
        <fullName evidence="6">Small ribosomal subunit protein uS9c</fullName>
    </recommendedName>
    <alternativeName>
        <fullName evidence="7">30S ribosomal protein S9, chloroplastic</fullName>
    </alternativeName>
</protein>
<dbReference type="HAMAP" id="MF_00532_B">
    <property type="entry name" value="Ribosomal_uS9_B"/>
    <property type="match status" value="1"/>
</dbReference>
<accession>A0A8J4VAC4</accession>
<dbReference type="GO" id="GO:0046983">
    <property type="term" value="F:protein dimerization activity"/>
    <property type="evidence" value="ECO:0007669"/>
    <property type="project" value="InterPro"/>
</dbReference>
<dbReference type="InterPro" id="IPR011262">
    <property type="entry name" value="DNA-dir_RNA_pol_insert"/>
</dbReference>
<dbReference type="GO" id="GO:0006412">
    <property type="term" value="P:translation"/>
    <property type="evidence" value="ECO:0007669"/>
    <property type="project" value="InterPro"/>
</dbReference>
<dbReference type="InterPro" id="IPR000754">
    <property type="entry name" value="Ribosomal_uS9"/>
</dbReference>
<dbReference type="PANTHER" id="PTHR21569:SF1">
    <property type="entry name" value="SMALL RIBOSOMAL SUBUNIT PROTEIN US9M"/>
    <property type="match status" value="1"/>
</dbReference>
<dbReference type="FunFam" id="3.30.230.10:FF:000001">
    <property type="entry name" value="30S ribosomal protein S9"/>
    <property type="match status" value="1"/>
</dbReference>
<keyword evidence="3 8" id="KW-0689">Ribosomal protein</keyword>
<dbReference type="NCBIfam" id="NF001099">
    <property type="entry name" value="PRK00132.1"/>
    <property type="match status" value="1"/>
</dbReference>
<dbReference type="GO" id="GO:0003723">
    <property type="term" value="F:RNA binding"/>
    <property type="evidence" value="ECO:0007669"/>
    <property type="project" value="TreeGrafter"/>
</dbReference>
<dbReference type="PANTHER" id="PTHR21569">
    <property type="entry name" value="RIBOSOMAL PROTEIN S9"/>
    <property type="match status" value="1"/>
</dbReference>
<evidence type="ECO:0000256" key="1">
    <source>
        <dbReference type="ARBA" id="ARBA00005251"/>
    </source>
</evidence>
<dbReference type="SUPFAM" id="SSF55257">
    <property type="entry name" value="RBP11-like subunits of RNA polymerase"/>
    <property type="match status" value="1"/>
</dbReference>
<evidence type="ECO:0000256" key="8">
    <source>
        <dbReference type="RuleBase" id="RU003815"/>
    </source>
</evidence>
<dbReference type="Pfam" id="PF01000">
    <property type="entry name" value="RNA_pol_A_bac"/>
    <property type="match status" value="1"/>
</dbReference>
<proteinExistence type="inferred from homology"/>
<comment type="similarity">
    <text evidence="1 8">Belongs to the universal ribosomal protein uS9 family.</text>
</comment>
<dbReference type="InterPro" id="IPR020574">
    <property type="entry name" value="Ribosomal_uS9_CS"/>
</dbReference>
<dbReference type="InterPro" id="IPR020568">
    <property type="entry name" value="Ribosomal_Su5_D2-typ_SF"/>
</dbReference>
<dbReference type="GO" id="GO:0005737">
    <property type="term" value="C:cytoplasm"/>
    <property type="evidence" value="ECO:0007669"/>
    <property type="project" value="UniProtKB-ARBA"/>
</dbReference>
<dbReference type="InterPro" id="IPR036643">
    <property type="entry name" value="RNApol_insert_sf"/>
</dbReference>
<dbReference type="GO" id="GO:0006351">
    <property type="term" value="P:DNA-templated transcription"/>
    <property type="evidence" value="ECO:0007669"/>
    <property type="project" value="InterPro"/>
</dbReference>
<feature type="region of interest" description="Disordered" evidence="9">
    <location>
        <begin position="279"/>
        <end position="325"/>
    </location>
</feature>
<sequence length="1573" mass="173948">MDKIVVSCLESRIDENQSVYSRFLLGPFIGGHAVTVATALRRALLSEVKNIAITALHIQGVTHEFSTVVGIRESVLELSLNFQQIILSTQTKTKNVQVGYLHVQGPAIVHANDLKLPDGIECVNPTQYIATLSSEGLLVVKFLIYDKKSFLKSKTSTLNSKKIKEAKVFSERLSKSLLGHAEYDPSQLYRLLRNQSLPRLHSFAVQGAGQGVVECLLPPTDPHERLRAREADGGQGEVLQARPLEDLQEEGNQLRAAPTQRFASNLRVASERTLTRAKHGLQIEDLQATDSQSGGPGRHGQQRTGLEVPGVANQSRDLTTVGTDSNLDHTASLLSDEFNSEVCLRTIIPLEPIFTPVYQVNFGIERDDLSNQIRERIIMEVWTNGSIHPRQAINEAVLSTMSIFSKLRKTFHLDSHALALSVNSAASLTNRTVPGDGLVSSGFARARRLHKRKSTVKGGQLNDDVSESGRVLACSRPYRPVSAADTVRYSPLRGEPLVRSGSLGFVDKKQELRLATNGSKSDRGLTRDRFTRKFKGQPNFTKLDLTNSVLPKLNSFSSLEFVRSRHPIALFLQSFGKSHIRGQTFLVEQSFGLKARFFKGHRAVLSKAKDTSEDLTFKRTFLPSFKVILGSYRSNFQNAPTIDKANLLNLDRPTAAQDRGRLTKVQLLFRLRFCLSGAILRGTPCAQKLRFCDPNVVRITKPVGFVRKGSLSSTNDPLRLQIFDLQAAAKHEEVAQRSCASPEQEPRNLLSPGCESVANLGRARCTAKRSKRTVSTLRFAANLHFGAGAQPTAVQGRQQIEDLQAQQAKRKPILFLIKYRTFSFTRNALHIFRRQQEASLFLLPLTKQLIRLKMVLVLNSCLPLMSKRAEPSLRFRTTETQAFTTVEGSALFDGKQVLLALARSALDCSSIPCTQSNVGDSDSSATETDSFVLADRRSGCLQTRRVCTQIEDLQAKLCKPANSEVLPAVSKRYRTCLAQQSCAAASGQFDKFIRGGTRVLTLAQSKTEQAPPSPVGKLWLRKNLKKQFGFFQFACHGLRLLTNPTGLLPNEVRLANRRFAPRVLATDSPCGEKRRHGSTISHSFFTDRAFLLTRLQRLTKSETRVAKLGSSGLFSASLSQNDSETSTERLRALTKPEVLYANRRFAIESPEDELALAPRKRSPAPTASQMLETRASLGPVPPSLTSCSPQLSQTRQKRDTFEFAKSTKLSSPLLSGVVFGAAVHWKKRWMVRLGVCVNRTGPLTNRRFVNGGSNTVLANRAGGRIALSKKSNFTTFPLIMTKVPPLCLPSDLVTLISFPGEEARPGKIDCLTSARYCSTKQSKSKARAVSKPYLGFARSLLLHKAEQDRLHGLHGEASQKRSFCAQAVQGGQQEQSGVYKTVGFVSQRSSSADLFGFNSGGTVLARAPLRLQIEDLQARRSAATPLTNQRFVQVDESSFQLTTQERLSSLYGRRRKSAIAQVKLIPGIGKITINGKTAEEYLQKDALSLRVIEEPLKTVFHEKCDLLVKVQGGGLKGQAKAIQLGVARALNTYQASYRADLKDKGFLTRDARVKERRKYGLKKARKAPQFSKR</sequence>
<evidence type="ECO:0000313" key="11">
    <source>
        <dbReference type="EMBL" id="KAF3950532.1"/>
    </source>
</evidence>
<keyword evidence="2" id="KW-0240">DNA-directed RNA polymerase</keyword>
<evidence type="ECO:0000256" key="7">
    <source>
        <dbReference type="ARBA" id="ARBA00035437"/>
    </source>
</evidence>
<dbReference type="GO" id="GO:0015935">
    <property type="term" value="C:small ribosomal subunit"/>
    <property type="evidence" value="ECO:0007669"/>
    <property type="project" value="UniProtKB-ARBA"/>
</dbReference>
<feature type="compositionally biased region" description="Polar residues" evidence="9">
    <location>
        <begin position="1183"/>
        <end position="1194"/>
    </location>
</feature>
<evidence type="ECO:0000259" key="10">
    <source>
        <dbReference type="SMART" id="SM00662"/>
    </source>
</evidence>
<dbReference type="InterPro" id="IPR023035">
    <property type="entry name" value="Ribosomal_uS9_bac/plastid"/>
</dbReference>
<dbReference type="Gene3D" id="2.170.120.12">
    <property type="entry name" value="DNA-directed RNA polymerase, insert domain"/>
    <property type="match status" value="1"/>
</dbReference>
<reference evidence="11" key="1">
    <citation type="submission" date="2020-03" db="EMBL/GenBank/DDBJ databases">
        <title>Castanea mollissima Vanexum genome sequencing.</title>
        <authorList>
            <person name="Staton M."/>
        </authorList>
    </citation>
    <scope>NUCLEOTIDE SEQUENCE</scope>
    <source>
        <tissue evidence="11">Leaf</tissue>
    </source>
</reference>
<dbReference type="OrthoDB" id="1713249at2759"/>
<evidence type="ECO:0000256" key="9">
    <source>
        <dbReference type="SAM" id="MobiDB-lite"/>
    </source>
</evidence>
<dbReference type="Proteomes" id="UP000737018">
    <property type="component" value="Unassembled WGS sequence"/>
</dbReference>
<feature type="compositionally biased region" description="Polar residues" evidence="9">
    <location>
        <begin position="312"/>
        <end position="325"/>
    </location>
</feature>
<dbReference type="EMBL" id="JRKL02005409">
    <property type="protein sequence ID" value="KAF3950532.1"/>
    <property type="molecule type" value="Genomic_DNA"/>
</dbReference>
<evidence type="ECO:0000256" key="2">
    <source>
        <dbReference type="ARBA" id="ARBA00022478"/>
    </source>
</evidence>
<keyword evidence="12" id="KW-1185">Reference proteome</keyword>
<evidence type="ECO:0000256" key="5">
    <source>
        <dbReference type="ARBA" id="ARBA00023274"/>
    </source>
</evidence>
<dbReference type="GO" id="GO:0003899">
    <property type="term" value="F:DNA-directed RNA polymerase activity"/>
    <property type="evidence" value="ECO:0007669"/>
    <property type="project" value="InterPro"/>
</dbReference>
<comment type="caution">
    <text evidence="11">The sequence shown here is derived from an EMBL/GenBank/DDBJ whole genome shotgun (WGS) entry which is preliminary data.</text>
</comment>
<dbReference type="InterPro" id="IPR036603">
    <property type="entry name" value="RBP11-like"/>
</dbReference>
<dbReference type="Pfam" id="PF00380">
    <property type="entry name" value="Ribosomal_S9"/>
    <property type="match status" value="1"/>
</dbReference>
<feature type="domain" description="DNA-directed RNA polymerase RpoA/D/Rpb3-type" evidence="10">
    <location>
        <begin position="20"/>
        <end position="410"/>
    </location>
</feature>
<dbReference type="Gene3D" id="3.30.1360.10">
    <property type="entry name" value="RNA polymerase, RBP11-like subunit"/>
    <property type="match status" value="2"/>
</dbReference>
<evidence type="ECO:0000256" key="6">
    <source>
        <dbReference type="ARBA" id="ARBA00035152"/>
    </source>
</evidence>
<feature type="region of interest" description="Disordered" evidence="9">
    <location>
        <begin position="1176"/>
        <end position="1195"/>
    </location>
</feature>
<dbReference type="InterPro" id="IPR011263">
    <property type="entry name" value="DNA-dir_RNA_pol_RpoA/D/Rpb3"/>
</dbReference>
<keyword evidence="5 8" id="KW-0687">Ribonucleoprotein</keyword>
<dbReference type="PROSITE" id="PS00360">
    <property type="entry name" value="RIBOSOMAL_S9"/>
    <property type="match status" value="1"/>
</dbReference>
<evidence type="ECO:0000313" key="12">
    <source>
        <dbReference type="Proteomes" id="UP000737018"/>
    </source>
</evidence>
<gene>
    <name evidence="11" type="ORF">CMV_023731</name>
</gene>
<evidence type="ECO:0000256" key="3">
    <source>
        <dbReference type="ARBA" id="ARBA00022980"/>
    </source>
</evidence>
<evidence type="ECO:0000256" key="4">
    <source>
        <dbReference type="ARBA" id="ARBA00023163"/>
    </source>
</evidence>
<keyword evidence="4" id="KW-0804">Transcription</keyword>
<dbReference type="GO" id="GO:0003735">
    <property type="term" value="F:structural constituent of ribosome"/>
    <property type="evidence" value="ECO:0007669"/>
    <property type="project" value="InterPro"/>
</dbReference>
<dbReference type="SUPFAM" id="SSF56553">
    <property type="entry name" value="Insert subdomain of RNA polymerase alpha subunit"/>
    <property type="match status" value="1"/>
</dbReference>
<dbReference type="SMART" id="SM00662">
    <property type="entry name" value="RPOLD"/>
    <property type="match status" value="1"/>
</dbReference>
<dbReference type="Gene3D" id="3.30.230.10">
    <property type="match status" value="1"/>
</dbReference>
<organism evidence="11 12">
    <name type="scientific">Castanea mollissima</name>
    <name type="common">Chinese chestnut</name>
    <dbReference type="NCBI Taxonomy" id="60419"/>
    <lineage>
        <taxon>Eukaryota</taxon>
        <taxon>Viridiplantae</taxon>
        <taxon>Streptophyta</taxon>
        <taxon>Embryophyta</taxon>
        <taxon>Tracheophyta</taxon>
        <taxon>Spermatophyta</taxon>
        <taxon>Magnoliopsida</taxon>
        <taxon>eudicotyledons</taxon>
        <taxon>Gunneridae</taxon>
        <taxon>Pentapetalae</taxon>
        <taxon>rosids</taxon>
        <taxon>fabids</taxon>
        <taxon>Fagales</taxon>
        <taxon>Fagaceae</taxon>
        <taxon>Castanea</taxon>
    </lineage>
</organism>
<dbReference type="InterPro" id="IPR014721">
    <property type="entry name" value="Ribsml_uS5_D2-typ_fold_subgr"/>
</dbReference>